<dbReference type="PANTHER" id="PTHR36436:SF6">
    <property type="entry name" value="SLL5081 PROTEIN"/>
    <property type="match status" value="1"/>
</dbReference>
<proteinExistence type="predicted"/>
<evidence type="ECO:0008006" key="3">
    <source>
        <dbReference type="Google" id="ProtNLM"/>
    </source>
</evidence>
<organism evidence="2">
    <name type="scientific">Propionibacterium freudenreichii subsp. freudenreichii</name>
    <dbReference type="NCBI Taxonomy" id="66712"/>
    <lineage>
        <taxon>Bacteria</taxon>
        <taxon>Bacillati</taxon>
        <taxon>Actinomycetota</taxon>
        <taxon>Actinomycetes</taxon>
        <taxon>Propionibacteriales</taxon>
        <taxon>Propionibacteriaceae</taxon>
        <taxon>Propionibacterium</taxon>
    </lineage>
</organism>
<dbReference type="AlphaFoldDB" id="A0A0B7NZR6"/>
<reference evidence="2" key="1">
    <citation type="submission" date="2014-08" db="EMBL/GenBank/DDBJ databases">
        <authorList>
            <person name="Falentin Helene"/>
        </authorList>
    </citation>
    <scope>NUCLEOTIDE SEQUENCE</scope>
</reference>
<feature type="region of interest" description="Disordered" evidence="1">
    <location>
        <begin position="24"/>
        <end position="62"/>
    </location>
</feature>
<feature type="compositionally biased region" description="Basic and acidic residues" evidence="1">
    <location>
        <begin position="44"/>
        <end position="56"/>
    </location>
</feature>
<dbReference type="PANTHER" id="PTHR36436">
    <property type="entry name" value="SLL5081 PROTEIN"/>
    <property type="match status" value="1"/>
</dbReference>
<dbReference type="InterPro" id="IPR015315">
    <property type="entry name" value="DUF1963"/>
</dbReference>
<sequence length="295" mass="33301">MSQDLKQALFGVFDAVQKNAIKLDFGADPEPGEAGQSRLGGRPDVPRDFEWPRFQDKDDDSADANRPLTFLAQVNLADATRYDTEGLLPTAGVLSFFYEMETQEWGFDPRDKGSARVFFFEDPATLRPASVPDDLDDWFPDGQAISYRNMVDLPAWLGFTELPEEVRRTNPLPVPLTDIEWEDYDAMREKYGAPSEGDDAVTTKLLGHPDVVQNPMEAECEMVTRGMADGAEGEEISQELRDDIEKASRDWTLLFQMGTDSGLEFGDVGHINYWIKKQDLARRDFDKAWLILQCG</sequence>
<gene>
    <name evidence="2" type="ORF">PFCIRM138_11125</name>
</gene>
<dbReference type="EMBL" id="LM676427">
    <property type="protein sequence ID" value="CEP26959.1"/>
    <property type="molecule type" value="Genomic_DNA"/>
</dbReference>
<dbReference type="Pfam" id="PF09234">
    <property type="entry name" value="DUF1963"/>
    <property type="match status" value="1"/>
</dbReference>
<dbReference type="Gene3D" id="2.30.320.10">
    <property type="entry name" value="YwqG-like"/>
    <property type="match status" value="1"/>
</dbReference>
<protein>
    <recommendedName>
        <fullName evidence="3">DUF1963 domain-containing protein</fullName>
    </recommendedName>
</protein>
<evidence type="ECO:0000313" key="2">
    <source>
        <dbReference type="EMBL" id="CEP26959.1"/>
    </source>
</evidence>
<dbReference type="SUPFAM" id="SSF103032">
    <property type="entry name" value="Hypothetical protein YwqG"/>
    <property type="match status" value="1"/>
</dbReference>
<name>A0A0B7NZR6_PROFF</name>
<accession>A0A0B7NZR6</accession>
<dbReference type="InterPro" id="IPR035948">
    <property type="entry name" value="YwqG-like_sf"/>
</dbReference>
<evidence type="ECO:0000256" key="1">
    <source>
        <dbReference type="SAM" id="MobiDB-lite"/>
    </source>
</evidence>